<keyword evidence="2" id="KW-1185">Reference proteome</keyword>
<accession>A0ACA9QVP3</accession>
<name>A0ACA9QVP3_9GLOM</name>
<protein>
    <submittedName>
        <fullName evidence="1">11271_t:CDS:1</fullName>
    </submittedName>
</protein>
<feature type="non-terminal residue" evidence="1">
    <location>
        <position position="1"/>
    </location>
</feature>
<proteinExistence type="predicted"/>
<sequence>NLDFLKILLDMMPDVFVPGLKQGFALISDVPKRVFYPPTYSPASGNPVSNQGALAYRNESTSIFVNSVSDGGVVYTTLRSYLGEEQGHGLRITLEKMGINGLSYAWPRLVDIPSTKCLDLTLSFHPWILFSRELKIEEITDIGLPNRLDIQILDEL</sequence>
<dbReference type="Proteomes" id="UP000789525">
    <property type="component" value="Unassembled WGS sequence"/>
</dbReference>
<organism evidence="1 2">
    <name type="scientific">Acaulospora colombiana</name>
    <dbReference type="NCBI Taxonomy" id="27376"/>
    <lineage>
        <taxon>Eukaryota</taxon>
        <taxon>Fungi</taxon>
        <taxon>Fungi incertae sedis</taxon>
        <taxon>Mucoromycota</taxon>
        <taxon>Glomeromycotina</taxon>
        <taxon>Glomeromycetes</taxon>
        <taxon>Diversisporales</taxon>
        <taxon>Acaulosporaceae</taxon>
        <taxon>Acaulospora</taxon>
    </lineage>
</organism>
<evidence type="ECO:0000313" key="2">
    <source>
        <dbReference type="Proteomes" id="UP000789525"/>
    </source>
</evidence>
<feature type="non-terminal residue" evidence="1">
    <location>
        <position position="156"/>
    </location>
</feature>
<evidence type="ECO:0000313" key="1">
    <source>
        <dbReference type="EMBL" id="CAG8766292.1"/>
    </source>
</evidence>
<gene>
    <name evidence="1" type="ORF">ACOLOM_LOCUS13471</name>
</gene>
<reference evidence="1" key="1">
    <citation type="submission" date="2021-06" db="EMBL/GenBank/DDBJ databases">
        <authorList>
            <person name="Kallberg Y."/>
            <person name="Tangrot J."/>
            <person name="Rosling A."/>
        </authorList>
    </citation>
    <scope>NUCLEOTIDE SEQUENCE</scope>
    <source>
        <strain evidence="1">CL356</strain>
    </source>
</reference>
<comment type="caution">
    <text evidence="1">The sequence shown here is derived from an EMBL/GenBank/DDBJ whole genome shotgun (WGS) entry which is preliminary data.</text>
</comment>
<dbReference type="EMBL" id="CAJVPT010062019">
    <property type="protein sequence ID" value="CAG8766292.1"/>
    <property type="molecule type" value="Genomic_DNA"/>
</dbReference>